<reference evidence="3 4" key="1">
    <citation type="journal article" date="2019" name="Int. J. Syst. Evol. Microbiol.">
        <title>The Global Catalogue of Microorganisms (GCM) 10K type strain sequencing project: providing services to taxonomists for standard genome sequencing and annotation.</title>
        <authorList>
            <consortium name="The Broad Institute Genomics Platform"/>
            <consortium name="The Broad Institute Genome Sequencing Center for Infectious Disease"/>
            <person name="Wu L."/>
            <person name="Ma J."/>
        </authorList>
    </citation>
    <scope>NUCLEOTIDE SEQUENCE [LARGE SCALE GENOMIC DNA]</scope>
    <source>
        <strain evidence="3 4">CGMCC 1.12859</strain>
    </source>
</reference>
<accession>A0ABD6BW24</accession>
<dbReference type="PANTHER" id="PTHR13847:SF287">
    <property type="entry name" value="FAD-DEPENDENT OXIDOREDUCTASE DOMAIN-CONTAINING PROTEIN 1"/>
    <property type="match status" value="1"/>
</dbReference>
<comment type="caution">
    <text evidence="3">The sequence shown here is derived from an EMBL/GenBank/DDBJ whole genome shotgun (WGS) entry which is preliminary data.</text>
</comment>
<dbReference type="SUPFAM" id="SSF51905">
    <property type="entry name" value="FAD/NAD(P)-binding domain"/>
    <property type="match status" value="1"/>
</dbReference>
<dbReference type="PANTHER" id="PTHR13847">
    <property type="entry name" value="SARCOSINE DEHYDROGENASE-RELATED"/>
    <property type="match status" value="1"/>
</dbReference>
<dbReference type="GO" id="GO:0016491">
    <property type="term" value="F:oxidoreductase activity"/>
    <property type="evidence" value="ECO:0007669"/>
    <property type="project" value="UniProtKB-KW"/>
</dbReference>
<dbReference type="Gene3D" id="3.50.50.60">
    <property type="entry name" value="FAD/NAD(P)-binding domain"/>
    <property type="match status" value="1"/>
</dbReference>
<name>A0ABD6BW24_9EURY</name>
<dbReference type="EMBL" id="JBHUCZ010000037">
    <property type="protein sequence ID" value="MFD1568961.1"/>
    <property type="molecule type" value="Genomic_DNA"/>
</dbReference>
<dbReference type="AlphaFoldDB" id="A0ABD6BW24"/>
<gene>
    <name evidence="3" type="ORF">ACFSAU_15820</name>
</gene>
<dbReference type="EC" id="1.-.-.-" evidence="3"/>
<evidence type="ECO:0000259" key="2">
    <source>
        <dbReference type="Pfam" id="PF01266"/>
    </source>
</evidence>
<keyword evidence="4" id="KW-1185">Reference proteome</keyword>
<keyword evidence="1 3" id="KW-0560">Oxidoreductase</keyword>
<feature type="domain" description="FAD dependent oxidoreductase" evidence="2">
    <location>
        <begin position="6"/>
        <end position="253"/>
    </location>
</feature>
<organism evidence="3 4">
    <name type="scientific">Halolamina litorea</name>
    <dbReference type="NCBI Taxonomy" id="1515593"/>
    <lineage>
        <taxon>Archaea</taxon>
        <taxon>Methanobacteriati</taxon>
        <taxon>Methanobacteriota</taxon>
        <taxon>Stenosarchaea group</taxon>
        <taxon>Halobacteria</taxon>
        <taxon>Halobacteriales</taxon>
        <taxon>Haloferacaceae</taxon>
    </lineage>
</organism>
<protein>
    <submittedName>
        <fullName evidence="3">NAD(P)/FAD-dependent oxidoreductase</fullName>
        <ecNumber evidence="3">1.-.-.-</ecNumber>
    </submittedName>
</protein>
<evidence type="ECO:0000313" key="4">
    <source>
        <dbReference type="Proteomes" id="UP001597139"/>
    </source>
</evidence>
<dbReference type="Gene3D" id="3.30.9.10">
    <property type="entry name" value="D-Amino Acid Oxidase, subunit A, domain 2"/>
    <property type="match status" value="1"/>
</dbReference>
<feature type="non-terminal residue" evidence="3">
    <location>
        <position position="1"/>
    </location>
</feature>
<dbReference type="Pfam" id="PF01266">
    <property type="entry name" value="DAO"/>
    <property type="match status" value="1"/>
</dbReference>
<dbReference type="InterPro" id="IPR036188">
    <property type="entry name" value="FAD/NAD-bd_sf"/>
</dbReference>
<evidence type="ECO:0000256" key="1">
    <source>
        <dbReference type="ARBA" id="ARBA00023002"/>
    </source>
</evidence>
<sequence length="283" mass="29757">RENVAMQNEHGVPSTYLSAAAAREHCPELHHERFVGASYNAEDEFVDPYLCLQGYAEAARERGVDVRPKTAVTDIRREDGTVTGVRAAGEWLDADFVVNAAGPWAGRVASMAGVDLPISPELHRLAIAEPETPLPDDVPLTIDVDGGAVFRPEGDGLAAVGGNAGGHPVADPDDFPQSADLEWTLDTLEAVAEMCGYFGPESAVRDTVTGLYATTPDANPVIEETLPGLINAVGFSGHGFMHAPAVGTIVAELIVDGRASLVDIDSLSSDRFDGEVDAEGAVI</sequence>
<dbReference type="Proteomes" id="UP001597139">
    <property type="component" value="Unassembled WGS sequence"/>
</dbReference>
<dbReference type="RefSeq" id="WP_379822655.1">
    <property type="nucleotide sequence ID" value="NZ_JBHUCZ010000037.1"/>
</dbReference>
<dbReference type="InterPro" id="IPR006076">
    <property type="entry name" value="FAD-dep_OxRdtase"/>
</dbReference>
<proteinExistence type="predicted"/>
<evidence type="ECO:0000313" key="3">
    <source>
        <dbReference type="EMBL" id="MFD1568961.1"/>
    </source>
</evidence>